<feature type="transmembrane region" description="Helical" evidence="10">
    <location>
        <begin position="358"/>
        <end position="380"/>
    </location>
</feature>
<dbReference type="AlphaFoldDB" id="A0A1W0WNU0"/>
<evidence type="ECO:0000256" key="1">
    <source>
        <dbReference type="ARBA" id="ARBA00004155"/>
    </source>
</evidence>
<dbReference type="InterPro" id="IPR006876">
    <property type="entry name" value="LMBR1-like_membr_prot"/>
</dbReference>
<feature type="transmembrane region" description="Helical" evidence="10">
    <location>
        <begin position="401"/>
        <end position="422"/>
    </location>
</feature>
<evidence type="ECO:0000256" key="4">
    <source>
        <dbReference type="ARBA" id="ARBA00022628"/>
    </source>
</evidence>
<evidence type="ECO:0000313" key="11">
    <source>
        <dbReference type="EMBL" id="OQV16881.1"/>
    </source>
</evidence>
<sequence>MILPSSVAAYGWIPFAAVILLILLFSVLFIRHYQSAAEYEFASSAIAVLSLLLTLSTFALLPVDVFLVSWMKTANGTFQDWAANKTDRDSVEAGVMYAYYSLYSVLTVLAFLVLPFAYFYYEERDDDRPWRPRFCSALKYSIGFTILAGAILLTGAFIPLNNDLNLNGTAWDDLQAVFHSFEKNGGEDAISFLVSILCLIGIIFNVVYTGYGMANWPIRLIKGSRSVRRDYEDVVARRAEMRREQEAANSRLYPSIRSRELQERERLLARQERELEGPANSRVRAFLAAAWRPFEVLGGVALLSLSLLIFVSLLLTNVDKAMHSYMHYGYLLPKSNRTLPNPIDWVLVKSQVVFPLDFILFGIMAVFMVLATIMAVRNLGIRCLCIKLFRIRPHGTRPQGILFLCFILIFSVLGLNVIFYFLSPQYSTFGSQHYLGFTDLSDGLTGAMEVKPCEELVVDDCEMTRNSFFLVRYFFKAWFFGACYYWFSWGILAMYIMGLLHTLVQKQATAADEAVDDYDELE</sequence>
<organism evidence="11 12">
    <name type="scientific">Hypsibius exemplaris</name>
    <name type="common">Freshwater tardigrade</name>
    <dbReference type="NCBI Taxonomy" id="2072580"/>
    <lineage>
        <taxon>Eukaryota</taxon>
        <taxon>Metazoa</taxon>
        <taxon>Ecdysozoa</taxon>
        <taxon>Tardigrada</taxon>
        <taxon>Eutardigrada</taxon>
        <taxon>Parachela</taxon>
        <taxon>Hypsibioidea</taxon>
        <taxon>Hypsibiidae</taxon>
        <taxon>Hypsibius</taxon>
    </lineage>
</organism>
<reference evidence="12" key="1">
    <citation type="submission" date="2017-01" db="EMBL/GenBank/DDBJ databases">
        <title>Comparative genomics of anhydrobiosis in the tardigrade Hypsibius dujardini.</title>
        <authorList>
            <person name="Yoshida Y."/>
            <person name="Koutsovoulos G."/>
            <person name="Laetsch D."/>
            <person name="Stevens L."/>
            <person name="Kumar S."/>
            <person name="Horikawa D."/>
            <person name="Ishino K."/>
            <person name="Komine S."/>
            <person name="Tomita M."/>
            <person name="Blaxter M."/>
            <person name="Arakawa K."/>
        </authorList>
    </citation>
    <scope>NUCLEOTIDE SEQUENCE [LARGE SCALE GENOMIC DNA]</scope>
    <source>
        <strain evidence="12">Z151</strain>
    </source>
</reference>
<dbReference type="Proteomes" id="UP000192578">
    <property type="component" value="Unassembled WGS sequence"/>
</dbReference>
<keyword evidence="5 10" id="KW-0812">Transmembrane</keyword>
<gene>
    <name evidence="11" type="ORF">BV898_09052</name>
</gene>
<comment type="similarity">
    <text evidence="2">Belongs to the LIMR family. LMBRD1 subfamily.</text>
</comment>
<dbReference type="Pfam" id="PF04791">
    <property type="entry name" value="LMBR1"/>
    <property type="match status" value="1"/>
</dbReference>
<evidence type="ECO:0000256" key="3">
    <source>
        <dbReference type="ARBA" id="ARBA00022448"/>
    </source>
</evidence>
<dbReference type="GO" id="GO:0072665">
    <property type="term" value="P:protein localization to vacuole"/>
    <property type="evidence" value="ECO:0007669"/>
    <property type="project" value="TreeGrafter"/>
</dbReference>
<evidence type="ECO:0000256" key="5">
    <source>
        <dbReference type="ARBA" id="ARBA00022692"/>
    </source>
</evidence>
<keyword evidence="3" id="KW-0813">Transport</keyword>
<keyword evidence="6 10" id="KW-1133">Transmembrane helix</keyword>
<dbReference type="OrthoDB" id="73273at2759"/>
<evidence type="ECO:0000256" key="6">
    <source>
        <dbReference type="ARBA" id="ARBA00022989"/>
    </source>
</evidence>
<protein>
    <submittedName>
        <fullName evidence="11">Lysosomal cobalamin transporter</fullName>
    </submittedName>
</protein>
<evidence type="ECO:0000256" key="10">
    <source>
        <dbReference type="SAM" id="Phobius"/>
    </source>
</evidence>
<keyword evidence="4" id="KW-0846">Cobalamin</keyword>
<dbReference type="EMBL" id="MTYJ01000069">
    <property type="protein sequence ID" value="OQV16881.1"/>
    <property type="molecule type" value="Genomic_DNA"/>
</dbReference>
<evidence type="ECO:0000256" key="2">
    <source>
        <dbReference type="ARBA" id="ARBA00009901"/>
    </source>
</evidence>
<keyword evidence="12" id="KW-1185">Reference proteome</keyword>
<feature type="transmembrane region" description="Helical" evidence="10">
    <location>
        <begin position="12"/>
        <end position="30"/>
    </location>
</feature>
<evidence type="ECO:0000256" key="7">
    <source>
        <dbReference type="ARBA" id="ARBA00023136"/>
    </source>
</evidence>
<dbReference type="PANTHER" id="PTHR16130">
    <property type="entry name" value="LYSOSOMAL COBALAMIN TRANSPORTER-RELATED"/>
    <property type="match status" value="1"/>
</dbReference>
<feature type="transmembrane region" description="Helical" evidence="10">
    <location>
        <begin position="42"/>
        <end position="61"/>
    </location>
</feature>
<comment type="caution">
    <text evidence="11">The sequence shown here is derived from an EMBL/GenBank/DDBJ whole genome shotgun (WGS) entry which is preliminary data.</text>
</comment>
<dbReference type="InterPro" id="IPR050854">
    <property type="entry name" value="LMBD1_LysCbl_Transport"/>
</dbReference>
<feature type="transmembrane region" description="Helical" evidence="10">
    <location>
        <begin position="477"/>
        <end position="497"/>
    </location>
</feature>
<accession>A0A1W0WNU0</accession>
<keyword evidence="9" id="KW-0170">Cobalt</keyword>
<feature type="transmembrane region" description="Helical" evidence="10">
    <location>
        <begin position="97"/>
        <end position="121"/>
    </location>
</feature>
<evidence type="ECO:0000256" key="8">
    <source>
        <dbReference type="ARBA" id="ARBA00023228"/>
    </source>
</evidence>
<keyword evidence="7 10" id="KW-0472">Membrane</keyword>
<feature type="transmembrane region" description="Helical" evidence="10">
    <location>
        <begin position="142"/>
        <end position="160"/>
    </location>
</feature>
<name>A0A1W0WNU0_HYPEX</name>
<evidence type="ECO:0000313" key="12">
    <source>
        <dbReference type="Proteomes" id="UP000192578"/>
    </source>
</evidence>
<dbReference type="GO" id="GO:0005765">
    <property type="term" value="C:lysosomal membrane"/>
    <property type="evidence" value="ECO:0007669"/>
    <property type="project" value="UniProtKB-SubCell"/>
</dbReference>
<dbReference type="PANTHER" id="PTHR16130:SF2">
    <property type="entry name" value="LYSOSOMAL COBALAMIN TRANSPORT ESCORT PROTEIN LMBD1"/>
    <property type="match status" value="1"/>
</dbReference>
<dbReference type="GO" id="GO:0031419">
    <property type="term" value="F:cobalamin binding"/>
    <property type="evidence" value="ECO:0007669"/>
    <property type="project" value="UniProtKB-KW"/>
</dbReference>
<feature type="transmembrane region" description="Helical" evidence="10">
    <location>
        <begin position="294"/>
        <end position="315"/>
    </location>
</feature>
<comment type="subcellular location">
    <subcellularLocation>
        <location evidence="1">Lysosome membrane</location>
        <topology evidence="1">Multi-pass membrane protein</topology>
    </subcellularLocation>
</comment>
<evidence type="ECO:0000256" key="9">
    <source>
        <dbReference type="ARBA" id="ARBA00023285"/>
    </source>
</evidence>
<feature type="transmembrane region" description="Helical" evidence="10">
    <location>
        <begin position="189"/>
        <end position="211"/>
    </location>
</feature>
<keyword evidence="8" id="KW-0458">Lysosome</keyword>
<proteinExistence type="inferred from homology"/>